<organism evidence="3 4">
    <name type="scientific">Pseudoxanthomonas kaohsiungensis</name>
    <dbReference type="NCBI Taxonomy" id="283923"/>
    <lineage>
        <taxon>Bacteria</taxon>
        <taxon>Pseudomonadati</taxon>
        <taxon>Pseudomonadota</taxon>
        <taxon>Gammaproteobacteria</taxon>
        <taxon>Lysobacterales</taxon>
        <taxon>Lysobacteraceae</taxon>
        <taxon>Pseudoxanthomonas</taxon>
    </lineage>
</organism>
<feature type="region of interest" description="Disordered" evidence="1">
    <location>
        <begin position="270"/>
        <end position="296"/>
    </location>
</feature>
<reference evidence="4" key="1">
    <citation type="journal article" date="2019" name="Int. J. Syst. Evol. Microbiol.">
        <title>The Global Catalogue of Microorganisms (GCM) 10K type strain sequencing project: providing services to taxonomists for standard genome sequencing and annotation.</title>
        <authorList>
            <consortium name="The Broad Institute Genomics Platform"/>
            <consortium name="The Broad Institute Genome Sequencing Center for Infectious Disease"/>
            <person name="Wu L."/>
            <person name="Ma J."/>
        </authorList>
    </citation>
    <scope>NUCLEOTIDE SEQUENCE [LARGE SCALE GENOMIC DNA]</scope>
    <source>
        <strain evidence="4">CCUG 55854</strain>
    </source>
</reference>
<comment type="caution">
    <text evidence="3">The sequence shown here is derived from an EMBL/GenBank/DDBJ whole genome shotgun (WGS) entry which is preliminary data.</text>
</comment>
<keyword evidence="4" id="KW-1185">Reference proteome</keyword>
<evidence type="ECO:0000256" key="2">
    <source>
        <dbReference type="SAM" id="SignalP"/>
    </source>
</evidence>
<dbReference type="EMBL" id="JBHTKN010000001">
    <property type="protein sequence ID" value="MFD1040792.1"/>
    <property type="molecule type" value="Genomic_DNA"/>
</dbReference>
<protein>
    <submittedName>
        <fullName evidence="3">Uncharacterized protein</fullName>
    </submittedName>
</protein>
<evidence type="ECO:0000313" key="4">
    <source>
        <dbReference type="Proteomes" id="UP001597033"/>
    </source>
</evidence>
<name>A0ABW3LT21_9GAMM</name>
<evidence type="ECO:0000313" key="3">
    <source>
        <dbReference type="EMBL" id="MFD1040792.1"/>
    </source>
</evidence>
<gene>
    <name evidence="3" type="ORF">ACFQ2N_00325</name>
</gene>
<proteinExistence type="predicted"/>
<dbReference type="RefSeq" id="WP_162376353.1">
    <property type="nucleotide sequence ID" value="NZ_JBHTKN010000001.1"/>
</dbReference>
<dbReference type="Proteomes" id="UP001597033">
    <property type="component" value="Unassembled WGS sequence"/>
</dbReference>
<sequence length="296" mass="31438">MTTPSNAIATALASFARFLLLALAMAAPAHAHRPSPSPALVELEIVDRDSGRRLQSWHHQGQAWVAGEPGRPYAIGLRNLTGSRVLVVLSVDGLNAIDGRSAAFGQAGYVLGPWQALEVTGWRKSLGTVARFVFDDPSRSYAARTGRPANIGVIGVAVFREHAPAYLPPPIGIGSAREAHGSEPSPGRQARAIQRTTDGVHGPHRAGVHSEARAIASGAPAPGLGTGHGAVEGSRAYYTGFEREAVPSQVSEVRYDTRAGLLARGVRMPTLHRPGRHRPPLHEPHPFPGEFVPDPR</sequence>
<keyword evidence="2" id="KW-0732">Signal</keyword>
<feature type="chain" id="PRO_5045300099" evidence="2">
    <location>
        <begin position="32"/>
        <end position="296"/>
    </location>
</feature>
<evidence type="ECO:0000256" key="1">
    <source>
        <dbReference type="SAM" id="MobiDB-lite"/>
    </source>
</evidence>
<feature type="signal peptide" evidence="2">
    <location>
        <begin position="1"/>
        <end position="31"/>
    </location>
</feature>
<accession>A0ABW3LT21</accession>